<evidence type="ECO:0000259" key="5">
    <source>
        <dbReference type="PROSITE" id="PS50893"/>
    </source>
</evidence>
<reference evidence="7" key="1">
    <citation type="journal article" date="2019" name="Int. J. Syst. Evol. Microbiol.">
        <title>The Global Catalogue of Microorganisms (GCM) 10K type strain sequencing project: providing services to taxonomists for standard genome sequencing and annotation.</title>
        <authorList>
            <consortium name="The Broad Institute Genomics Platform"/>
            <consortium name="The Broad Institute Genome Sequencing Center for Infectious Disease"/>
            <person name="Wu L."/>
            <person name="Ma J."/>
        </authorList>
    </citation>
    <scope>NUCLEOTIDE SEQUENCE [LARGE SCALE GENOMIC DNA]</scope>
    <source>
        <strain evidence="7">JCM 17926</strain>
    </source>
</reference>
<protein>
    <submittedName>
        <fullName evidence="6">ABC transporter ATP-binding protein</fullName>
    </submittedName>
</protein>
<dbReference type="PANTHER" id="PTHR43335:SF2">
    <property type="entry name" value="ABC TRANSPORTER, ATP-BINDING PROTEIN"/>
    <property type="match status" value="1"/>
</dbReference>
<dbReference type="EMBL" id="BAABHC010000029">
    <property type="protein sequence ID" value="GAA4439986.1"/>
    <property type="molecule type" value="Genomic_DNA"/>
</dbReference>
<dbReference type="InterPro" id="IPR003439">
    <property type="entry name" value="ABC_transporter-like_ATP-bd"/>
</dbReference>
<proteinExistence type="inferred from homology"/>
<dbReference type="PROSITE" id="PS50893">
    <property type="entry name" value="ABC_TRANSPORTER_2"/>
    <property type="match status" value="1"/>
</dbReference>
<dbReference type="InterPro" id="IPR003593">
    <property type="entry name" value="AAA+_ATPase"/>
</dbReference>
<keyword evidence="3" id="KW-0547">Nucleotide-binding</keyword>
<dbReference type="InterPro" id="IPR017871">
    <property type="entry name" value="ABC_transporter-like_CS"/>
</dbReference>
<evidence type="ECO:0000256" key="3">
    <source>
        <dbReference type="ARBA" id="ARBA00022741"/>
    </source>
</evidence>
<evidence type="ECO:0000313" key="7">
    <source>
        <dbReference type="Proteomes" id="UP001500552"/>
    </source>
</evidence>
<sequence>MADILDINNLSKRYGSIQAVDRLTIRVEQGSIYGLLGPNGSGKTTTLGMVLDVIRPSGGSFSWFGQPVSRDTKRRIGALLETPNFYPYLTAQKNLRIVADIKGVGDSQIGHVLQLVGLSQRRHTTFKGYSLGMKQRLAIAAALLNDPEVLVLDEPTNGLDPEGIAEVRELILKIAAEGKTILLASHLLDEVEKVCTHVAVLQRGELRAEGPVSTILSAKDQVIIGAPGTARLLEVVQQLPFVATHHTERDLVHLTLQDGYSSMDVNRAMFEAGIVLSQLTVRRKSLEAQFLEIIKQQA</sequence>
<dbReference type="Proteomes" id="UP001500552">
    <property type="component" value="Unassembled WGS sequence"/>
</dbReference>
<comment type="caution">
    <text evidence="6">The sequence shown here is derived from an EMBL/GenBank/DDBJ whole genome shotgun (WGS) entry which is preliminary data.</text>
</comment>
<dbReference type="InterPro" id="IPR027417">
    <property type="entry name" value="P-loop_NTPase"/>
</dbReference>
<keyword evidence="2" id="KW-0813">Transport</keyword>
<comment type="similarity">
    <text evidence="1">Belongs to the ABC transporter superfamily.</text>
</comment>
<dbReference type="RefSeq" id="WP_345161028.1">
    <property type="nucleotide sequence ID" value="NZ_BAABHC010000029.1"/>
</dbReference>
<dbReference type="SUPFAM" id="SSF52540">
    <property type="entry name" value="P-loop containing nucleoside triphosphate hydrolases"/>
    <property type="match status" value="1"/>
</dbReference>
<name>A0ABP8LY47_9BACT</name>
<feature type="domain" description="ABC transporter" evidence="5">
    <location>
        <begin position="5"/>
        <end position="228"/>
    </location>
</feature>
<dbReference type="Gene3D" id="3.40.50.300">
    <property type="entry name" value="P-loop containing nucleotide triphosphate hydrolases"/>
    <property type="match status" value="1"/>
</dbReference>
<keyword evidence="7" id="KW-1185">Reference proteome</keyword>
<keyword evidence="4 6" id="KW-0067">ATP-binding</keyword>
<accession>A0ABP8LY47</accession>
<dbReference type="GO" id="GO:0005524">
    <property type="term" value="F:ATP binding"/>
    <property type="evidence" value="ECO:0007669"/>
    <property type="project" value="UniProtKB-KW"/>
</dbReference>
<gene>
    <name evidence="6" type="ORF">GCM10023188_36730</name>
</gene>
<dbReference type="PANTHER" id="PTHR43335">
    <property type="entry name" value="ABC TRANSPORTER, ATP-BINDING PROTEIN"/>
    <property type="match status" value="1"/>
</dbReference>
<evidence type="ECO:0000313" key="6">
    <source>
        <dbReference type="EMBL" id="GAA4439986.1"/>
    </source>
</evidence>
<dbReference type="SMART" id="SM00382">
    <property type="entry name" value="AAA"/>
    <property type="match status" value="1"/>
</dbReference>
<evidence type="ECO:0000256" key="1">
    <source>
        <dbReference type="ARBA" id="ARBA00005417"/>
    </source>
</evidence>
<organism evidence="6 7">
    <name type="scientific">Pontibacter saemangeumensis</name>
    <dbReference type="NCBI Taxonomy" id="1084525"/>
    <lineage>
        <taxon>Bacteria</taxon>
        <taxon>Pseudomonadati</taxon>
        <taxon>Bacteroidota</taxon>
        <taxon>Cytophagia</taxon>
        <taxon>Cytophagales</taxon>
        <taxon>Hymenobacteraceae</taxon>
        <taxon>Pontibacter</taxon>
    </lineage>
</organism>
<dbReference type="Pfam" id="PF00005">
    <property type="entry name" value="ABC_tran"/>
    <property type="match status" value="1"/>
</dbReference>
<evidence type="ECO:0000256" key="4">
    <source>
        <dbReference type="ARBA" id="ARBA00022840"/>
    </source>
</evidence>
<dbReference type="PROSITE" id="PS00211">
    <property type="entry name" value="ABC_TRANSPORTER_1"/>
    <property type="match status" value="1"/>
</dbReference>
<evidence type="ECO:0000256" key="2">
    <source>
        <dbReference type="ARBA" id="ARBA00022448"/>
    </source>
</evidence>